<organism evidence="3 4">
    <name type="scientific">Georgenia wutianyii</name>
    <dbReference type="NCBI Taxonomy" id="2585135"/>
    <lineage>
        <taxon>Bacteria</taxon>
        <taxon>Bacillati</taxon>
        <taxon>Actinomycetota</taxon>
        <taxon>Actinomycetes</taxon>
        <taxon>Micrococcales</taxon>
        <taxon>Bogoriellaceae</taxon>
        <taxon>Georgenia</taxon>
    </lineage>
</organism>
<keyword evidence="4" id="KW-1185">Reference proteome</keyword>
<dbReference type="InterPro" id="IPR041098">
    <property type="entry name" value="Rv2175c_C"/>
</dbReference>
<sequence length="125" mass="13832">MTIDDSTGMRWYSLPEVAELLDVRLRDVRSLLRDHTLAGSRRGREDGPFLVPAAFILTADDGAAQPGPVPSLRGTLMQLLDTGFGPEEAVDWLLTEQPELGTTPIEALRSKRIHEVRRVAQTRAV</sequence>
<dbReference type="EMBL" id="CP040899">
    <property type="protein sequence ID" value="QDB79455.1"/>
    <property type="molecule type" value="Genomic_DNA"/>
</dbReference>
<dbReference type="Proteomes" id="UP000313948">
    <property type="component" value="Chromosome"/>
</dbReference>
<dbReference type="InterPro" id="IPR048576">
    <property type="entry name" value="Rv2175c_wHTH"/>
</dbReference>
<protein>
    <submittedName>
        <fullName evidence="3">Helix-turn-helix domain-containing protein</fullName>
    </submittedName>
</protein>
<accession>A0ABX5VMK2</accession>
<dbReference type="Pfam" id="PF21531">
    <property type="entry name" value="Rv2175c_wHTH"/>
    <property type="match status" value="1"/>
</dbReference>
<evidence type="ECO:0000259" key="2">
    <source>
        <dbReference type="Pfam" id="PF21531"/>
    </source>
</evidence>
<dbReference type="RefSeq" id="WP_139071554.1">
    <property type="nucleotide sequence ID" value="NZ_CP040899.1"/>
</dbReference>
<gene>
    <name evidence="3" type="ORF">FE251_08780</name>
</gene>
<name>A0ABX5VMK2_9MICO</name>
<feature type="domain" description="Rv2175c C-terminal" evidence="1">
    <location>
        <begin position="69"/>
        <end position="124"/>
    </location>
</feature>
<dbReference type="Pfam" id="PF18367">
    <property type="entry name" value="Rv2175c_C"/>
    <property type="match status" value="1"/>
</dbReference>
<evidence type="ECO:0000259" key="1">
    <source>
        <dbReference type="Pfam" id="PF18367"/>
    </source>
</evidence>
<proteinExistence type="predicted"/>
<reference evidence="3 4" key="1">
    <citation type="submission" date="2019-05" db="EMBL/GenBank/DDBJ databases">
        <title>Georgenia *** sp. nov., and Georgenia *** sp. nov., isolated from the intestinal contents of plateau pika (Ochotona curzoniae) in the Qinghai-Tibet plateau of China.</title>
        <authorList>
            <person name="Tian Z."/>
        </authorList>
    </citation>
    <scope>NUCLEOTIDE SEQUENCE [LARGE SCALE GENOMIC DNA]</scope>
    <source>
        <strain evidence="3 4">Z294</strain>
    </source>
</reference>
<evidence type="ECO:0000313" key="4">
    <source>
        <dbReference type="Proteomes" id="UP000313948"/>
    </source>
</evidence>
<feature type="domain" description="DNA-binding protein Rv2175c wHTH" evidence="2">
    <location>
        <begin position="10"/>
        <end position="56"/>
    </location>
</feature>
<evidence type="ECO:0000313" key="3">
    <source>
        <dbReference type="EMBL" id="QDB79455.1"/>
    </source>
</evidence>